<sequence>MNDKIAKTLSLLKRKSVSFKVDGFEKAFNFWPVSIGQLYEMQTVFNPLLEAIRTVMVRTADVSKVNQTEQMMDEAGGVTGVTIVNQVGEINPILAKQRSEETKVALQQIMSELFSDENKVALAGLLADSLRDVFPRDCDSEDKIAFFEQMDIVAMIGFVQGFVRANVKVIGPFADRIKAKIEKAVNKALSEASEQPFEVSPESEETEARQEELSLDPTID</sequence>
<comment type="caution">
    <text evidence="2">The sequence shown here is derived from an EMBL/GenBank/DDBJ whole genome shotgun (WGS) entry which is preliminary data.</text>
</comment>
<feature type="region of interest" description="Disordered" evidence="1">
    <location>
        <begin position="190"/>
        <end position="220"/>
    </location>
</feature>
<evidence type="ECO:0000313" key="2">
    <source>
        <dbReference type="EMBL" id="KKM64757.1"/>
    </source>
</evidence>
<gene>
    <name evidence="2" type="ORF">LCGC14_1498120</name>
</gene>
<protein>
    <submittedName>
        <fullName evidence="2">Uncharacterized protein</fullName>
    </submittedName>
</protein>
<evidence type="ECO:0000256" key="1">
    <source>
        <dbReference type="SAM" id="MobiDB-lite"/>
    </source>
</evidence>
<reference evidence="2" key="1">
    <citation type="journal article" date="2015" name="Nature">
        <title>Complex archaea that bridge the gap between prokaryotes and eukaryotes.</title>
        <authorList>
            <person name="Spang A."/>
            <person name="Saw J.H."/>
            <person name="Jorgensen S.L."/>
            <person name="Zaremba-Niedzwiedzka K."/>
            <person name="Martijn J."/>
            <person name="Lind A.E."/>
            <person name="van Eijk R."/>
            <person name="Schleper C."/>
            <person name="Guy L."/>
            <person name="Ettema T.J."/>
        </authorList>
    </citation>
    <scope>NUCLEOTIDE SEQUENCE</scope>
</reference>
<accession>A0A0F9M691</accession>
<name>A0A0F9M691_9ZZZZ</name>
<organism evidence="2">
    <name type="scientific">marine sediment metagenome</name>
    <dbReference type="NCBI Taxonomy" id="412755"/>
    <lineage>
        <taxon>unclassified sequences</taxon>
        <taxon>metagenomes</taxon>
        <taxon>ecological metagenomes</taxon>
    </lineage>
</organism>
<dbReference type="EMBL" id="LAZR01010840">
    <property type="protein sequence ID" value="KKM64757.1"/>
    <property type="molecule type" value="Genomic_DNA"/>
</dbReference>
<proteinExistence type="predicted"/>
<dbReference type="AlphaFoldDB" id="A0A0F9M691"/>